<dbReference type="STRING" id="1481914.JCM19241_1163"/>
<reference evidence="2 3" key="2">
    <citation type="submission" date="2015-01" db="EMBL/GenBank/DDBJ databases">
        <authorList>
            <consortium name="NBRP consortium"/>
            <person name="Sawabe T."/>
            <person name="Meirelles P."/>
            <person name="Feng G."/>
            <person name="Sayaka M."/>
            <person name="Hattori M."/>
            <person name="Ohkuma M."/>
        </authorList>
    </citation>
    <scope>NUCLEOTIDE SEQUENCE [LARGE SCALE GENOMIC DNA]</scope>
    <source>
        <strain evidence="3">JCM 19241</strain>
    </source>
</reference>
<dbReference type="EMBL" id="BBSC01000003">
    <property type="protein sequence ID" value="GAM74820.1"/>
    <property type="molecule type" value="Genomic_DNA"/>
</dbReference>
<evidence type="ECO:0000313" key="2">
    <source>
        <dbReference type="EMBL" id="GAM74820.1"/>
    </source>
</evidence>
<keyword evidence="1" id="KW-0812">Transmembrane</keyword>
<proteinExistence type="predicted"/>
<name>A0A0B8Q5C6_9VIBR</name>
<sequence length="59" mass="6806">MLAMDIILSFINECENTKVELNTLIVAVYFLFLIAIGWMFRSFTSTTSDYFRGGGNMLW</sequence>
<keyword evidence="1" id="KW-1133">Transmembrane helix</keyword>
<dbReference type="AlphaFoldDB" id="A0A0B8Q5C6"/>
<dbReference type="Proteomes" id="UP000031666">
    <property type="component" value="Unassembled WGS sequence"/>
</dbReference>
<reference evidence="2 3" key="1">
    <citation type="submission" date="2015-01" db="EMBL/GenBank/DDBJ databases">
        <title>Vibrio sp. C94 JCM 19241 whole genome shotgun sequence.</title>
        <authorList>
            <person name="Sawabe T."/>
            <person name="Meirelles P."/>
            <person name="Feng G."/>
            <person name="Sayaka M."/>
            <person name="Hattori M."/>
            <person name="Ohkuma M."/>
        </authorList>
    </citation>
    <scope>NUCLEOTIDE SEQUENCE [LARGE SCALE GENOMIC DNA]</scope>
    <source>
        <strain evidence="3">JCM 19241</strain>
    </source>
</reference>
<evidence type="ECO:0000256" key="1">
    <source>
        <dbReference type="SAM" id="Phobius"/>
    </source>
</evidence>
<feature type="transmembrane region" description="Helical" evidence="1">
    <location>
        <begin position="21"/>
        <end position="40"/>
    </location>
</feature>
<evidence type="ECO:0000313" key="3">
    <source>
        <dbReference type="Proteomes" id="UP000031666"/>
    </source>
</evidence>
<organism evidence="2 3">
    <name type="scientific">Vibrio ishigakensis</name>
    <dbReference type="NCBI Taxonomy" id="1481914"/>
    <lineage>
        <taxon>Bacteria</taxon>
        <taxon>Pseudomonadati</taxon>
        <taxon>Pseudomonadota</taxon>
        <taxon>Gammaproteobacteria</taxon>
        <taxon>Vibrionales</taxon>
        <taxon>Vibrionaceae</taxon>
        <taxon>Vibrio</taxon>
    </lineage>
</organism>
<accession>A0A0B8Q5C6</accession>
<protein>
    <submittedName>
        <fullName evidence="2">Sodium-solute symporter</fullName>
    </submittedName>
</protein>
<keyword evidence="1" id="KW-0472">Membrane</keyword>
<gene>
    <name evidence="2" type="ORF">JCM19241_1163</name>
</gene>
<comment type="caution">
    <text evidence="2">The sequence shown here is derived from an EMBL/GenBank/DDBJ whole genome shotgun (WGS) entry which is preliminary data.</text>
</comment>